<keyword evidence="11" id="KW-1185">Reference proteome</keyword>
<comment type="subcellular location">
    <subcellularLocation>
        <location evidence="1 8">Cell membrane</location>
        <topology evidence="1 8">Multi-pass membrane protein</topology>
    </subcellularLocation>
</comment>
<reference evidence="10 11" key="1">
    <citation type="submission" date="2019-12" db="EMBL/GenBank/DDBJ databases">
        <title>Auraticoccus cholistani sp. nov., an actinomycete isolated from soil of Cholistan desert.</title>
        <authorList>
            <person name="Cheema M.T."/>
        </authorList>
    </citation>
    <scope>NUCLEOTIDE SEQUENCE [LARGE SCALE GENOMIC DNA]</scope>
    <source>
        <strain evidence="10 11">F435</strain>
    </source>
</reference>
<comment type="caution">
    <text evidence="10">The sequence shown here is derived from an EMBL/GenBank/DDBJ whole genome shotgun (WGS) entry which is preliminary data.</text>
</comment>
<keyword evidence="7 8" id="KW-0472">Membrane</keyword>
<dbReference type="InterPro" id="IPR000515">
    <property type="entry name" value="MetI-like"/>
</dbReference>
<proteinExistence type="inferred from homology"/>
<feature type="domain" description="ABC transmembrane type-1" evidence="9">
    <location>
        <begin position="16"/>
        <end position="204"/>
    </location>
</feature>
<dbReference type="Gene3D" id="1.10.3720.10">
    <property type="entry name" value="MetI-like"/>
    <property type="match status" value="1"/>
</dbReference>
<dbReference type="CDD" id="cd06261">
    <property type="entry name" value="TM_PBP2"/>
    <property type="match status" value="1"/>
</dbReference>
<dbReference type="PROSITE" id="PS50928">
    <property type="entry name" value="ABC_TM1"/>
    <property type="match status" value="1"/>
</dbReference>
<dbReference type="InterPro" id="IPR035906">
    <property type="entry name" value="MetI-like_sf"/>
</dbReference>
<dbReference type="EMBL" id="WPCU01000010">
    <property type="protein sequence ID" value="MVA77702.1"/>
    <property type="molecule type" value="Genomic_DNA"/>
</dbReference>
<name>A0A6A9V284_9ACTN</name>
<evidence type="ECO:0000256" key="2">
    <source>
        <dbReference type="ARBA" id="ARBA00022448"/>
    </source>
</evidence>
<keyword evidence="4 8" id="KW-0812">Transmembrane</keyword>
<evidence type="ECO:0000256" key="3">
    <source>
        <dbReference type="ARBA" id="ARBA00022475"/>
    </source>
</evidence>
<keyword evidence="5" id="KW-0029">Amino-acid transport</keyword>
<feature type="transmembrane region" description="Helical" evidence="8">
    <location>
        <begin position="6"/>
        <end position="39"/>
    </location>
</feature>
<evidence type="ECO:0000256" key="1">
    <source>
        <dbReference type="ARBA" id="ARBA00004651"/>
    </source>
</evidence>
<dbReference type="AlphaFoldDB" id="A0A6A9V284"/>
<dbReference type="InterPro" id="IPR043429">
    <property type="entry name" value="ArtM/GltK/GlnP/TcyL/YhdX-like"/>
</dbReference>
<dbReference type="GO" id="GO:0043190">
    <property type="term" value="C:ATP-binding cassette (ABC) transporter complex"/>
    <property type="evidence" value="ECO:0007669"/>
    <property type="project" value="InterPro"/>
</dbReference>
<evidence type="ECO:0000256" key="4">
    <source>
        <dbReference type="ARBA" id="ARBA00022692"/>
    </source>
</evidence>
<dbReference type="Proteomes" id="UP000435304">
    <property type="component" value="Unassembled WGS sequence"/>
</dbReference>
<dbReference type="Pfam" id="PF00528">
    <property type="entry name" value="BPD_transp_1"/>
    <property type="match status" value="1"/>
</dbReference>
<dbReference type="NCBIfam" id="TIGR01726">
    <property type="entry name" value="HEQRo_perm_3TM"/>
    <property type="match status" value="1"/>
</dbReference>
<comment type="similarity">
    <text evidence="8">Belongs to the binding-protein-dependent transport system permease family.</text>
</comment>
<evidence type="ECO:0000259" key="9">
    <source>
        <dbReference type="PROSITE" id="PS50928"/>
    </source>
</evidence>
<feature type="transmembrane region" description="Helical" evidence="8">
    <location>
        <begin position="51"/>
        <end position="75"/>
    </location>
</feature>
<evidence type="ECO:0000313" key="11">
    <source>
        <dbReference type="Proteomes" id="UP000435304"/>
    </source>
</evidence>
<sequence length="235" mass="25392">MQLLEYVVSTAFLTATLVTIALTVLSMALGVLGGLLLALGASSRFAVLRGVVAVYVWLFRGTPVLLQLIFVFNVLPLVGLRFDSFTCAIIALSLNEAAYMAEIIRGGLLGVDRGQRTASHMLGLTRVQTMLHVVLPQMVRLVLPPTGNQLIGMLKTSALASVVAVQDLLLVAQRTAAGNFDYVNALLAAAVHYLLLTTLCTLLVHAVEVRMDVSRKAQRRQRQETRALVAEGGRR</sequence>
<dbReference type="PANTHER" id="PTHR30614:SF0">
    <property type="entry name" value="L-CYSTINE TRANSPORT SYSTEM PERMEASE PROTEIN TCYL"/>
    <property type="match status" value="1"/>
</dbReference>
<dbReference type="GO" id="GO:0006865">
    <property type="term" value="P:amino acid transport"/>
    <property type="evidence" value="ECO:0007669"/>
    <property type="project" value="UniProtKB-KW"/>
</dbReference>
<accession>A0A6A9V284</accession>
<protein>
    <submittedName>
        <fullName evidence="10">ABC transporter permease subunit</fullName>
    </submittedName>
</protein>
<dbReference type="GO" id="GO:0022857">
    <property type="term" value="F:transmembrane transporter activity"/>
    <property type="evidence" value="ECO:0007669"/>
    <property type="project" value="InterPro"/>
</dbReference>
<keyword evidence="2 8" id="KW-0813">Transport</keyword>
<evidence type="ECO:0000313" key="10">
    <source>
        <dbReference type="EMBL" id="MVA77702.1"/>
    </source>
</evidence>
<dbReference type="InterPro" id="IPR010065">
    <property type="entry name" value="AA_ABC_transptr_permease_3TM"/>
</dbReference>
<evidence type="ECO:0000256" key="7">
    <source>
        <dbReference type="ARBA" id="ARBA00023136"/>
    </source>
</evidence>
<evidence type="ECO:0000256" key="5">
    <source>
        <dbReference type="ARBA" id="ARBA00022970"/>
    </source>
</evidence>
<organism evidence="10 11">
    <name type="scientific">Auraticoccus cholistanensis</name>
    <dbReference type="NCBI Taxonomy" id="2656650"/>
    <lineage>
        <taxon>Bacteria</taxon>
        <taxon>Bacillati</taxon>
        <taxon>Actinomycetota</taxon>
        <taxon>Actinomycetes</taxon>
        <taxon>Propionibacteriales</taxon>
        <taxon>Propionibacteriaceae</taxon>
        <taxon>Auraticoccus</taxon>
    </lineage>
</organism>
<gene>
    <name evidence="10" type="ORF">GC722_17015</name>
</gene>
<keyword evidence="6 8" id="KW-1133">Transmembrane helix</keyword>
<feature type="transmembrane region" description="Helical" evidence="8">
    <location>
        <begin position="185"/>
        <end position="207"/>
    </location>
</feature>
<evidence type="ECO:0000256" key="8">
    <source>
        <dbReference type="RuleBase" id="RU363032"/>
    </source>
</evidence>
<keyword evidence="3" id="KW-1003">Cell membrane</keyword>
<dbReference type="PANTHER" id="PTHR30614">
    <property type="entry name" value="MEMBRANE COMPONENT OF AMINO ACID ABC TRANSPORTER"/>
    <property type="match status" value="1"/>
</dbReference>
<evidence type="ECO:0000256" key="6">
    <source>
        <dbReference type="ARBA" id="ARBA00022989"/>
    </source>
</evidence>
<dbReference type="SUPFAM" id="SSF161098">
    <property type="entry name" value="MetI-like"/>
    <property type="match status" value="1"/>
</dbReference>